<dbReference type="RefSeq" id="XP_066926238.1">
    <property type="nucleotide sequence ID" value="XM_067070137.1"/>
</dbReference>
<dbReference type="AlphaFoldDB" id="A0A7M6DNV3"/>
<reference evidence="3" key="1">
    <citation type="submission" date="2021-01" db="UniProtKB">
        <authorList>
            <consortium name="EnsemblMetazoa"/>
        </authorList>
    </citation>
    <scope>IDENTIFICATION</scope>
</reference>
<protein>
    <recommendedName>
        <fullName evidence="5">SEFIR domain-containing protein</fullName>
    </recommendedName>
</protein>
<dbReference type="Proteomes" id="UP000594262">
    <property type="component" value="Unplaced"/>
</dbReference>
<organism evidence="3 4">
    <name type="scientific">Clytia hemisphaerica</name>
    <dbReference type="NCBI Taxonomy" id="252671"/>
    <lineage>
        <taxon>Eukaryota</taxon>
        <taxon>Metazoa</taxon>
        <taxon>Cnidaria</taxon>
        <taxon>Hydrozoa</taxon>
        <taxon>Hydroidolina</taxon>
        <taxon>Leptothecata</taxon>
        <taxon>Obeliida</taxon>
        <taxon>Clytiidae</taxon>
        <taxon>Clytia</taxon>
    </lineage>
</organism>
<evidence type="ECO:0000313" key="3">
    <source>
        <dbReference type="EnsemblMetazoa" id="CLYHEMP018807.1"/>
    </source>
</evidence>
<dbReference type="GeneID" id="136813630"/>
<keyword evidence="1" id="KW-0812">Transmembrane</keyword>
<name>A0A7M6DNV3_9CNID</name>
<sequence length="577" mass="65236">MLFRMFILIFLVFTCHVNLSIGNAVSKCTRPNFEAAYIKNYNLSSWSKDKEFWIGTCSRQHISTCSKKFTADGDLLIIKINVDETNSKHLFVQSIIIQQEGCFGYIMQINSVVNGSSITGSVPVRMEDNLLSKSTFEMQYDSHISFDVTEIPSGRQISVVTKLPGLCESWVSLDLIEFCKELTNTNITNDLAKAVGRKTCAQQDQDVVLSKPIAQKIAINNQYCTTSMSKLRTDKETSDNHVLIAIGAGLLFTVVAICVGCVWRLYKKKYQFAVYGEEQKEKNELIGENDDEKWNMKKKENEMKVNMDEKETLLTKETRTTPPTIMLLSRPGCELMDALLRDLAFILKSNGILVNFSLLEQSELDAAGGISSFLQRNIDACDYILIMFTGHSKQGGGVLNAHKPFEFALKVITGLMYHRHDTSRYVTMYLDPFKTAMHYIPSVFHASQNYGYQIPDDLEKLIEFLSGGLLTAEQHKQQELKNQLFIKRMQRSVKKLQSDHHDGCHGTKCLKGKNYPSVSNLSSIWATTIPSRASSTHDVGVLEDSTHEDLPRVQLDSEMADNNQRLLIERWATSFPS</sequence>
<evidence type="ECO:0000256" key="2">
    <source>
        <dbReference type="SAM" id="SignalP"/>
    </source>
</evidence>
<evidence type="ECO:0000313" key="4">
    <source>
        <dbReference type="Proteomes" id="UP000594262"/>
    </source>
</evidence>
<keyword evidence="4" id="KW-1185">Reference proteome</keyword>
<feature type="chain" id="PRO_5029474321" description="SEFIR domain-containing protein" evidence="2">
    <location>
        <begin position="23"/>
        <end position="577"/>
    </location>
</feature>
<keyword evidence="1" id="KW-0472">Membrane</keyword>
<accession>A0A7M6DNV3</accession>
<dbReference type="Gene3D" id="3.40.50.11530">
    <property type="match status" value="1"/>
</dbReference>
<keyword evidence="1" id="KW-1133">Transmembrane helix</keyword>
<evidence type="ECO:0008006" key="5">
    <source>
        <dbReference type="Google" id="ProtNLM"/>
    </source>
</evidence>
<dbReference type="EnsemblMetazoa" id="CLYHEMT018807.1">
    <property type="protein sequence ID" value="CLYHEMP018807.1"/>
    <property type="gene ID" value="CLYHEMG018807"/>
</dbReference>
<dbReference type="OrthoDB" id="6036190at2759"/>
<keyword evidence="2" id="KW-0732">Signal</keyword>
<feature type="transmembrane region" description="Helical" evidence="1">
    <location>
        <begin position="242"/>
        <end position="266"/>
    </location>
</feature>
<feature type="signal peptide" evidence="2">
    <location>
        <begin position="1"/>
        <end position="22"/>
    </location>
</feature>
<proteinExistence type="predicted"/>
<evidence type="ECO:0000256" key="1">
    <source>
        <dbReference type="SAM" id="Phobius"/>
    </source>
</evidence>